<feature type="compositionally biased region" description="Basic and acidic residues" evidence="1">
    <location>
        <begin position="385"/>
        <end position="399"/>
    </location>
</feature>
<dbReference type="InterPro" id="IPR006571">
    <property type="entry name" value="TLDc_dom"/>
</dbReference>
<feature type="compositionally biased region" description="Low complexity" evidence="1">
    <location>
        <begin position="421"/>
        <end position="433"/>
    </location>
</feature>
<comment type="caution">
    <text evidence="3">The sequence shown here is derived from an EMBL/GenBank/DDBJ whole genome shotgun (WGS) entry which is preliminary data.</text>
</comment>
<feature type="domain" description="TLDc" evidence="2">
    <location>
        <begin position="189"/>
        <end position="318"/>
    </location>
</feature>
<feature type="compositionally biased region" description="Gly residues" evidence="1">
    <location>
        <begin position="434"/>
        <end position="443"/>
    </location>
</feature>
<dbReference type="AlphaFoldDB" id="A0A199V1Z6"/>
<dbReference type="PANTHER" id="PTHR23354:SF95">
    <property type="entry name" value="CALCIUM-BINDING EF-HAND FAMILY PROTEIN-RELATED"/>
    <property type="match status" value="1"/>
</dbReference>
<dbReference type="STRING" id="4615.A0A199V1Z6"/>
<feature type="compositionally biased region" description="Low complexity" evidence="1">
    <location>
        <begin position="285"/>
        <end position="302"/>
    </location>
</feature>
<organism evidence="3 4">
    <name type="scientific">Ananas comosus</name>
    <name type="common">Pineapple</name>
    <name type="synonym">Ananas ananas</name>
    <dbReference type="NCBI Taxonomy" id="4615"/>
    <lineage>
        <taxon>Eukaryota</taxon>
        <taxon>Viridiplantae</taxon>
        <taxon>Streptophyta</taxon>
        <taxon>Embryophyta</taxon>
        <taxon>Tracheophyta</taxon>
        <taxon>Spermatophyta</taxon>
        <taxon>Magnoliopsida</taxon>
        <taxon>Liliopsida</taxon>
        <taxon>Poales</taxon>
        <taxon>Bromeliaceae</taxon>
        <taxon>Bromelioideae</taxon>
        <taxon>Ananas</taxon>
    </lineage>
</organism>
<evidence type="ECO:0000313" key="4">
    <source>
        <dbReference type="Proteomes" id="UP000092600"/>
    </source>
</evidence>
<dbReference type="Pfam" id="PF07534">
    <property type="entry name" value="TLD"/>
    <property type="match status" value="1"/>
</dbReference>
<accession>A0A199V1Z6</accession>
<feature type="region of interest" description="Disordered" evidence="1">
    <location>
        <begin position="281"/>
        <end position="315"/>
    </location>
</feature>
<name>A0A199V1Z6_ANACO</name>
<evidence type="ECO:0000313" key="3">
    <source>
        <dbReference type="EMBL" id="OAY71008.1"/>
    </source>
</evidence>
<sequence length="451" mass="49235">MGRRCPPRRSFVLSAFSRPVACPVRRPVYLLPYSSPSPPCCLSRRPSRPPVPFRQPVGLGRGVVPSVVWAATFPPPHVLGGTARRGFFLRLVAMMIYKKRDMRSDLEAVLKSIYETIFSPENDETGAHSQQETLEVTEKFMSLADFRNWCNLVPSVRKFLGSLLLPPDSGRPSFQVPQLEHLENFSSEQLILRKEYAWHIGGALSQNEAEERDGPTVLIIKDTEGFIHGGYASQQWERHSDFYGDMKSFLFQLYPQASIFRPTGANNNLQWVYKSESWRNEGPNPASESSLPSISPTSSPNSRNKRLSVGTTDVGPLSGHVASSVALTLLTWHSARIAAPRPSITLPEGKNSTPRTTGSPLRRCSAGFVHGEPPPVVLAPDRVQDEHPLGADPAEERLRHGAGPLGGDGVLDRGEDRRRGPGPVDGVEVAGAVAGVGGEGGVSGERDLGEE</sequence>
<dbReference type="SMART" id="SM00584">
    <property type="entry name" value="TLDc"/>
    <property type="match status" value="1"/>
</dbReference>
<proteinExistence type="predicted"/>
<dbReference type="PANTHER" id="PTHR23354">
    <property type="entry name" value="NUCLEOLAR PROTEIN 7/ESTROGEN RECEPTOR COACTIVATOR-RELATED"/>
    <property type="match status" value="1"/>
</dbReference>
<reference evidence="3 4" key="1">
    <citation type="journal article" date="2016" name="DNA Res.">
        <title>The draft genome of MD-2 pineapple using hybrid error correction of long reads.</title>
        <authorList>
            <person name="Redwan R.M."/>
            <person name="Saidin A."/>
            <person name="Kumar S.V."/>
        </authorList>
    </citation>
    <scope>NUCLEOTIDE SEQUENCE [LARGE SCALE GENOMIC DNA]</scope>
    <source>
        <strain evidence="4">cv. MD2</strain>
        <tissue evidence="3">Leaf</tissue>
    </source>
</reference>
<dbReference type="EMBL" id="LSRQ01003666">
    <property type="protein sequence ID" value="OAY71008.1"/>
    <property type="molecule type" value="Genomic_DNA"/>
</dbReference>
<dbReference type="Proteomes" id="UP000092600">
    <property type="component" value="Unassembled WGS sequence"/>
</dbReference>
<feature type="region of interest" description="Disordered" evidence="1">
    <location>
        <begin position="385"/>
        <end position="451"/>
    </location>
</feature>
<evidence type="ECO:0000256" key="1">
    <source>
        <dbReference type="SAM" id="MobiDB-lite"/>
    </source>
</evidence>
<gene>
    <name evidence="3" type="ORF">ACMD2_04806</name>
</gene>
<evidence type="ECO:0000259" key="2">
    <source>
        <dbReference type="SMART" id="SM00584"/>
    </source>
</evidence>
<feature type="compositionally biased region" description="Basic and acidic residues" evidence="1">
    <location>
        <begin position="410"/>
        <end position="419"/>
    </location>
</feature>
<protein>
    <submittedName>
        <fullName evidence="3">TLD domain-containing protein 1</fullName>
    </submittedName>
</protein>